<dbReference type="EMBL" id="SJZB01000011">
    <property type="protein sequence ID" value="TCJ18394.1"/>
    <property type="molecule type" value="Genomic_DNA"/>
</dbReference>
<keyword evidence="3" id="KW-1185">Reference proteome</keyword>
<keyword evidence="1" id="KW-1133">Transmembrane helix</keyword>
<feature type="transmembrane region" description="Helical" evidence="1">
    <location>
        <begin position="133"/>
        <end position="154"/>
    </location>
</feature>
<feature type="transmembrane region" description="Helical" evidence="1">
    <location>
        <begin position="398"/>
        <end position="420"/>
    </location>
</feature>
<keyword evidence="1" id="KW-0812">Transmembrane</keyword>
<proteinExistence type="predicted"/>
<feature type="transmembrane region" description="Helical" evidence="1">
    <location>
        <begin position="529"/>
        <end position="550"/>
    </location>
</feature>
<dbReference type="InterPro" id="IPR006726">
    <property type="entry name" value="PHBA_efflux_AaeB/fusaric-R"/>
</dbReference>
<comment type="caution">
    <text evidence="2">The sequence shown here is derived from an EMBL/GenBank/DDBJ whole genome shotgun (WGS) entry which is preliminary data.</text>
</comment>
<dbReference type="Pfam" id="PF04632">
    <property type="entry name" value="FUSC"/>
    <property type="match status" value="1"/>
</dbReference>
<name>A0A4R1BLX2_9PROT</name>
<reference evidence="2 3" key="1">
    <citation type="submission" date="2019-03" db="EMBL/GenBank/DDBJ databases">
        <title>Genome sequence of Thiobacillaceae bacterium LSR1, a sulfur-oxidizing bacterium isolated from freshwater sediment.</title>
        <authorList>
            <person name="Li S."/>
        </authorList>
    </citation>
    <scope>NUCLEOTIDE SEQUENCE [LARGE SCALE GENOMIC DNA]</scope>
    <source>
        <strain evidence="2 3">LSR1</strain>
    </source>
</reference>
<feature type="transmembrane region" description="Helical" evidence="1">
    <location>
        <begin position="453"/>
        <end position="472"/>
    </location>
</feature>
<accession>A0A4R1BLX2</accession>
<dbReference type="OrthoDB" id="6538131at2"/>
<gene>
    <name evidence="2" type="ORF">EZJ19_02480</name>
</gene>
<evidence type="ECO:0000256" key="1">
    <source>
        <dbReference type="SAM" id="Phobius"/>
    </source>
</evidence>
<dbReference type="GO" id="GO:0022857">
    <property type="term" value="F:transmembrane transporter activity"/>
    <property type="evidence" value="ECO:0007669"/>
    <property type="project" value="InterPro"/>
</dbReference>
<evidence type="ECO:0000313" key="3">
    <source>
        <dbReference type="Proteomes" id="UP000295443"/>
    </source>
</evidence>
<sequence length="717" mass="76679">MSAAVLPAPLAGAWRRVAARFRLWQRAPGWTSAVHVFKVVLAAELALVISLAGNLESPRTAMFCVYLVMQVRTGLVFQKSYYRLLGTLAGAAASVILIGGFAQTPELFWLYFGLWMAAATAGSFVYRNFQSYGFVLAGYTVCFVALPAIDNPAAVFDIATTRMLEMLVGVLCAALVSDTVFPLRMAGLVRGAVSRRFTDFCAVLAESPAKLRAGDTGKATMLRFAGDAVGLEAASANAALESSDLRRQRLRLQLLNHEFMGVTSILHAYHQMLRRLQATGHPAVTEALMGLYGGFSALFAVAPQSAPAAGRLLPALGRWRDDYGRRAADCRARLPATLDAAQRLDFETGIELLQRLAEEFAAYCATQAALDEGADDLARGGRLADEETLRFSTRTDPLLAGLGALRGVLVMVVTAGFWTATAWPSGTGAITNGVASGTVFATLPAPARVLRQAMLGSLLALPIGLLWNFQLIPLADDWVGLGLILIPPLALAAWLASTPRWAGVGAGLYISFMLHSSLERSFSADLPTFVDACLADFVGLVVAITFYQLLDPNAGPWSRRRIVGALRRQMVAACLDPVPPRREVLESASRDLVQRIATQGKLADEIDHWVFDWQLTVLETGRAVLDLRAVMAGSPAEALPLSLSLALQRLGELFEAPARARRRVAAEAVESAIVALDGADAALTAAARRALVLDLHFIRSALLDAVSVLDGPAGGGR</sequence>
<organism evidence="2 3">
    <name type="scientific">Parasulfuritortus cantonensis</name>
    <dbReference type="NCBI Taxonomy" id="2528202"/>
    <lineage>
        <taxon>Bacteria</taxon>
        <taxon>Pseudomonadati</taxon>
        <taxon>Pseudomonadota</taxon>
        <taxon>Betaproteobacteria</taxon>
        <taxon>Nitrosomonadales</taxon>
        <taxon>Thiobacillaceae</taxon>
        <taxon>Parasulfuritortus</taxon>
    </lineage>
</organism>
<dbReference type="RefSeq" id="WP_131444724.1">
    <property type="nucleotide sequence ID" value="NZ_SJZB01000011.1"/>
</dbReference>
<feature type="transmembrane region" description="Helical" evidence="1">
    <location>
        <begin position="478"/>
        <end position="496"/>
    </location>
</feature>
<feature type="transmembrane region" description="Helical" evidence="1">
    <location>
        <begin position="166"/>
        <end position="186"/>
    </location>
</feature>
<keyword evidence="1" id="KW-0472">Membrane</keyword>
<dbReference type="Proteomes" id="UP000295443">
    <property type="component" value="Unassembled WGS sequence"/>
</dbReference>
<protein>
    <submittedName>
        <fullName evidence="2">FUSC family protein</fullName>
    </submittedName>
</protein>
<feature type="transmembrane region" description="Helical" evidence="1">
    <location>
        <begin position="35"/>
        <end position="53"/>
    </location>
</feature>
<feature type="transmembrane region" description="Helical" evidence="1">
    <location>
        <begin position="81"/>
        <end position="102"/>
    </location>
</feature>
<evidence type="ECO:0000313" key="2">
    <source>
        <dbReference type="EMBL" id="TCJ18394.1"/>
    </source>
</evidence>
<dbReference type="AlphaFoldDB" id="A0A4R1BLX2"/>
<feature type="transmembrane region" description="Helical" evidence="1">
    <location>
        <begin position="108"/>
        <end position="126"/>
    </location>
</feature>
<dbReference type="GO" id="GO:0005886">
    <property type="term" value="C:plasma membrane"/>
    <property type="evidence" value="ECO:0007669"/>
    <property type="project" value="InterPro"/>
</dbReference>